<dbReference type="InterPro" id="IPR051049">
    <property type="entry name" value="Dienelactone_hydrolase-like"/>
</dbReference>
<dbReference type="PROSITE" id="PS51257">
    <property type="entry name" value="PROKAR_LIPOPROTEIN"/>
    <property type="match status" value="1"/>
</dbReference>
<evidence type="ECO:0000313" key="3">
    <source>
        <dbReference type="EMBL" id="EKE27675.1"/>
    </source>
</evidence>
<reference evidence="3" key="1">
    <citation type="journal article" date="2012" name="Science">
        <title>Fermentation, hydrogen, and sulfur metabolism in multiple uncultivated bacterial phyla.</title>
        <authorList>
            <person name="Wrighton K.C."/>
            <person name="Thomas B.C."/>
            <person name="Sharon I."/>
            <person name="Miller C.S."/>
            <person name="Castelle C.J."/>
            <person name="VerBerkmoes N.C."/>
            <person name="Wilkins M.J."/>
            <person name="Hettich R.L."/>
            <person name="Lipton M.S."/>
            <person name="Williams K.H."/>
            <person name="Long P.E."/>
            <person name="Banfield J.F."/>
        </authorList>
    </citation>
    <scope>NUCLEOTIDE SEQUENCE [LARGE SCALE GENOMIC DNA]</scope>
</reference>
<dbReference type="Gene3D" id="3.40.50.1820">
    <property type="entry name" value="alpha/beta hydrolase"/>
    <property type="match status" value="1"/>
</dbReference>
<dbReference type="AlphaFoldDB" id="K2GWI6"/>
<comment type="caution">
    <text evidence="3">The sequence shown here is derived from an EMBL/GenBank/DDBJ whole genome shotgun (WGS) entry which is preliminary data.</text>
</comment>
<keyword evidence="1" id="KW-0732">Signal</keyword>
<feature type="chain" id="PRO_5017396942" description="Dienelactone hydrolase domain-containing protein" evidence="1">
    <location>
        <begin position="23"/>
        <end position="273"/>
    </location>
</feature>
<gene>
    <name evidence="3" type="ORF">ACD_3C00172G0002</name>
</gene>
<sequence>MKKIALLSPLLFLLLSCTPNNDRDMQNGTGDTTNWQNEVVGTGDISTWSVAYFPWKWEYIGYFAKPARDWTYPALILIHEWWWLNDNIKSLAMDFAKEGYVVLAADMYWSKVAKNATEAMQFASGVTNNEAAAFDNLKYAVEYLQWLPEVDDNRMWSVGWCFWWWWAYQMAKNNLWTKVSVMYYWRFNPEDDLSMMRSQILGHFWEKDMNISIDTVNEFQAKLKTLTWSHMVYIYPNAGHGFANEPSDNYDEEAANLAWQRTLDFLNVNLKQQ</sequence>
<protein>
    <recommendedName>
        <fullName evidence="2">Dienelactone hydrolase domain-containing protein</fullName>
    </recommendedName>
</protein>
<evidence type="ECO:0000256" key="1">
    <source>
        <dbReference type="SAM" id="SignalP"/>
    </source>
</evidence>
<proteinExistence type="predicted"/>
<name>K2GWI6_9BACT</name>
<dbReference type="Pfam" id="PF01738">
    <property type="entry name" value="DLH"/>
    <property type="match status" value="1"/>
</dbReference>
<evidence type="ECO:0000259" key="2">
    <source>
        <dbReference type="Pfam" id="PF01738"/>
    </source>
</evidence>
<dbReference type="GO" id="GO:0016787">
    <property type="term" value="F:hydrolase activity"/>
    <property type="evidence" value="ECO:0007669"/>
    <property type="project" value="InterPro"/>
</dbReference>
<dbReference type="InterPro" id="IPR002925">
    <property type="entry name" value="Dienelactn_hydro"/>
</dbReference>
<dbReference type="EMBL" id="AMFJ01000446">
    <property type="protein sequence ID" value="EKE27675.1"/>
    <property type="molecule type" value="Genomic_DNA"/>
</dbReference>
<dbReference type="PANTHER" id="PTHR46623:SF6">
    <property type="entry name" value="ALPHA_BETA-HYDROLASES SUPERFAMILY PROTEIN"/>
    <property type="match status" value="1"/>
</dbReference>
<dbReference type="InterPro" id="IPR029058">
    <property type="entry name" value="AB_hydrolase_fold"/>
</dbReference>
<feature type="signal peptide" evidence="1">
    <location>
        <begin position="1"/>
        <end position="22"/>
    </location>
</feature>
<dbReference type="PANTHER" id="PTHR46623">
    <property type="entry name" value="CARBOXYMETHYLENEBUTENOLIDASE-RELATED"/>
    <property type="match status" value="1"/>
</dbReference>
<feature type="domain" description="Dienelactone hydrolase" evidence="2">
    <location>
        <begin position="61"/>
        <end position="267"/>
    </location>
</feature>
<dbReference type="SUPFAM" id="SSF53474">
    <property type="entry name" value="alpha/beta-Hydrolases"/>
    <property type="match status" value="1"/>
</dbReference>
<accession>K2GWI6</accession>
<organism evidence="3">
    <name type="scientific">uncultured bacterium</name>
    <name type="common">gcode 4</name>
    <dbReference type="NCBI Taxonomy" id="1234023"/>
    <lineage>
        <taxon>Bacteria</taxon>
        <taxon>environmental samples</taxon>
    </lineage>
</organism>